<dbReference type="Pfam" id="PF20067">
    <property type="entry name" value="SSL_N"/>
    <property type="match status" value="1"/>
</dbReference>
<dbReference type="InterPro" id="IPR011042">
    <property type="entry name" value="6-blade_b-propeller_TolB-like"/>
</dbReference>
<keyword evidence="1" id="KW-1133">Transmembrane helix</keyword>
<name>A0A7R9FKB5_9NEOP</name>
<protein>
    <recommendedName>
        <fullName evidence="3">Adipocyte plasma membrane-associated protein</fullName>
    </recommendedName>
</protein>
<gene>
    <name evidence="2" type="ORF">TTEB3V08_LOCUS2193</name>
</gene>
<dbReference type="PANTHER" id="PTHR10426">
    <property type="entry name" value="STRICTOSIDINE SYNTHASE-RELATED"/>
    <property type="match status" value="1"/>
</dbReference>
<reference evidence="2" key="1">
    <citation type="submission" date="2020-11" db="EMBL/GenBank/DDBJ databases">
        <authorList>
            <person name="Tran Van P."/>
        </authorList>
    </citation>
    <scope>NUCLEOTIDE SEQUENCE</scope>
</reference>
<keyword evidence="1" id="KW-0472">Membrane</keyword>
<evidence type="ECO:0000313" key="2">
    <source>
        <dbReference type="EMBL" id="CAD7454076.1"/>
    </source>
</evidence>
<sequence length="243" mass="26839">MTPDTQCKAKKEAFPRSLELQAQTSSDPKLLKYINSLRNDVASCPMVRRLKYKVNLKLAIASHLKMGKIATLVFASVVVFLVVTYLPGLPPYMEFTAQSITPPMELKGALALNERLNNAEHLLKGEIKGPESFAVHKEYLPLSSSTLQPFGVSSSAVHLDFHLQMLQIVKIETLHQVGFWDEAKCGRPLGLKSGKDGYLYVADAYYGLYRVNTTTVPTSLRAMHEISAKLASVAHSDPSFLSS</sequence>
<evidence type="ECO:0008006" key="3">
    <source>
        <dbReference type="Google" id="ProtNLM"/>
    </source>
</evidence>
<feature type="transmembrane region" description="Helical" evidence="1">
    <location>
        <begin position="69"/>
        <end position="88"/>
    </location>
</feature>
<keyword evidence="1" id="KW-0812">Transmembrane</keyword>
<dbReference type="Gene3D" id="2.120.10.30">
    <property type="entry name" value="TolB, C-terminal domain"/>
    <property type="match status" value="1"/>
</dbReference>
<dbReference type="EMBL" id="OE000501">
    <property type="protein sequence ID" value="CAD7454076.1"/>
    <property type="molecule type" value="Genomic_DNA"/>
</dbReference>
<dbReference type="GO" id="GO:0012505">
    <property type="term" value="C:endomembrane system"/>
    <property type="evidence" value="ECO:0007669"/>
    <property type="project" value="TreeGrafter"/>
</dbReference>
<organism evidence="2">
    <name type="scientific">Timema tahoe</name>
    <dbReference type="NCBI Taxonomy" id="61484"/>
    <lineage>
        <taxon>Eukaryota</taxon>
        <taxon>Metazoa</taxon>
        <taxon>Ecdysozoa</taxon>
        <taxon>Arthropoda</taxon>
        <taxon>Hexapoda</taxon>
        <taxon>Insecta</taxon>
        <taxon>Pterygota</taxon>
        <taxon>Neoptera</taxon>
        <taxon>Polyneoptera</taxon>
        <taxon>Phasmatodea</taxon>
        <taxon>Timematodea</taxon>
        <taxon>Timematoidea</taxon>
        <taxon>Timematidae</taxon>
        <taxon>Timema</taxon>
    </lineage>
</organism>
<dbReference type="GO" id="GO:0016787">
    <property type="term" value="F:hydrolase activity"/>
    <property type="evidence" value="ECO:0007669"/>
    <property type="project" value="TreeGrafter"/>
</dbReference>
<accession>A0A7R9FKB5</accession>
<dbReference type="PANTHER" id="PTHR10426:SF88">
    <property type="entry name" value="ADIPOCYTE PLASMA MEMBRANE-ASSOCIATED PROTEIN HEMOMUCIN-RELATED"/>
    <property type="match status" value="1"/>
</dbReference>
<dbReference type="AlphaFoldDB" id="A0A7R9FKB5"/>
<evidence type="ECO:0000256" key="1">
    <source>
        <dbReference type="SAM" id="Phobius"/>
    </source>
</evidence>
<proteinExistence type="predicted"/>